<dbReference type="RefSeq" id="WP_152212705.1">
    <property type="nucleotide sequence ID" value="NZ_WFLN01000006.1"/>
</dbReference>
<dbReference type="InterPro" id="IPR009081">
    <property type="entry name" value="PP-bd_ACP"/>
</dbReference>
<evidence type="ECO:0000313" key="2">
    <source>
        <dbReference type="EMBL" id="KAB8030778.1"/>
    </source>
</evidence>
<dbReference type="Pfam" id="PF00501">
    <property type="entry name" value="AMP-binding"/>
    <property type="match status" value="1"/>
</dbReference>
<comment type="caution">
    <text evidence="2">The sequence shown here is derived from an EMBL/GenBank/DDBJ whole genome shotgun (WGS) entry which is preliminary data.</text>
</comment>
<dbReference type="SUPFAM" id="SSF53474">
    <property type="entry name" value="alpha/beta-Hydrolases"/>
    <property type="match status" value="1"/>
</dbReference>
<dbReference type="Gene3D" id="3.40.50.12780">
    <property type="entry name" value="N-terminal domain of ligase-like"/>
    <property type="match status" value="1"/>
</dbReference>
<dbReference type="SUPFAM" id="SSF56801">
    <property type="entry name" value="Acetyl-CoA synthetase-like"/>
    <property type="match status" value="1"/>
</dbReference>
<dbReference type="GO" id="GO:0044550">
    <property type="term" value="P:secondary metabolite biosynthetic process"/>
    <property type="evidence" value="ECO:0007669"/>
    <property type="project" value="TreeGrafter"/>
</dbReference>
<sequence>MFTMLSPSLNPVWNKKDFNSEMTILDVFHRASLKKSSELLIEFNDQFLTAHSFWQRVLQKSHCLQNIFKKHLLRDIFPGECIAISSSRSLETLSDMLAILFAGGAFVPYDLQSPKERVDYVLNNANVKVKLNHGIAYLTECNLKISLLHTIDEIKYEDPEYYLENMTSHVHPNQLAYIMYTSGSSGQPKGVKISHRALWHYCTWFGSFDFIHKCERIDFSTNLTFDASITTTLVALAFGKTISVCSDDIKNFPSVFLQYLIQKKINLCKCTPSYFRLLVNESKSLFQKIPQTMNWLFTGEEMSVKDSAMWLELHPHHVLYNSYGPTEATVTCSKFKIDRNNIKHFTTNIPIEKDSRACSFHIVNNKMQSVPHGVKGELCLEGPILADGYLNKTEETQKSFVHGKSNSFWYRTGDEVMSTPDGHIYYFGRLDSQVKIRGIRVELEEIRFVICSLNNVLDAKIIVHNKQNAPKIFAFIVVKQSISNESIFCEKIKHELLNKIPMPIVPQHFVILKKLPINIAGKTDIQALHILAASYSLAVKKKLVTNPLEMSLLQIWKESLPPNKMGIDTNFFDLGGHSLLAMLVMDKINRHLNTSLPPSMLFQKPTIRELGQAIFNTQVNHNLHHLCHNKNAPVLFLIHPATGLAHLYQELKSSLKEIDFYALSNDRFGDVQNPYASIEEMAASYIQILRKHCPKGPYILGGFCTGGVVAFEMIKQLESLAITPCALVLIDSFKLQSLGSPQERDLYNKTQLHLRGLPENSQLGQKIVHELNHNQVMVVNYHQKYLTSPCLFIECKHLHSEVQQESTLQQLKKQNHGWSLPPARTFVTKSEIDAFHHTLFSDAMAVRKMGEDILQFCITFSKN</sequence>
<dbReference type="Pfam" id="PF00975">
    <property type="entry name" value="Thioesterase"/>
    <property type="match status" value="1"/>
</dbReference>
<dbReference type="InterPro" id="IPR045851">
    <property type="entry name" value="AMP-bd_C_sf"/>
</dbReference>
<dbReference type="InterPro" id="IPR020845">
    <property type="entry name" value="AMP-binding_CS"/>
</dbReference>
<dbReference type="SUPFAM" id="SSF47336">
    <property type="entry name" value="ACP-like"/>
    <property type="match status" value="1"/>
</dbReference>
<dbReference type="Proteomes" id="UP000442694">
    <property type="component" value="Unassembled WGS sequence"/>
</dbReference>
<name>A0A833JCK1_9BACT</name>
<dbReference type="InterPro" id="IPR042099">
    <property type="entry name" value="ANL_N_sf"/>
</dbReference>
<organism evidence="2 3">
    <name type="scientific">Fluviispira multicolorata</name>
    <dbReference type="NCBI Taxonomy" id="2654512"/>
    <lineage>
        <taxon>Bacteria</taxon>
        <taxon>Pseudomonadati</taxon>
        <taxon>Bdellovibrionota</taxon>
        <taxon>Oligoflexia</taxon>
        <taxon>Silvanigrellales</taxon>
        <taxon>Silvanigrellaceae</taxon>
        <taxon>Fluviispira</taxon>
    </lineage>
</organism>
<reference evidence="2 3" key="1">
    <citation type="submission" date="2019-10" db="EMBL/GenBank/DDBJ databases">
        <title>New genus of Silvanigrellaceae.</title>
        <authorList>
            <person name="Pitt A."/>
            <person name="Hahn M.W."/>
        </authorList>
    </citation>
    <scope>NUCLEOTIDE SEQUENCE [LARGE SCALE GENOMIC DNA]</scope>
    <source>
        <strain evidence="2 3">33A1-SZDP</strain>
    </source>
</reference>
<dbReference type="PANTHER" id="PTHR45527:SF1">
    <property type="entry name" value="FATTY ACID SYNTHASE"/>
    <property type="match status" value="1"/>
</dbReference>
<dbReference type="Gene3D" id="3.30.300.30">
    <property type="match status" value="1"/>
</dbReference>
<dbReference type="InterPro" id="IPR001031">
    <property type="entry name" value="Thioesterase"/>
</dbReference>
<evidence type="ECO:0000259" key="1">
    <source>
        <dbReference type="PROSITE" id="PS50075"/>
    </source>
</evidence>
<dbReference type="InterPro" id="IPR036736">
    <property type="entry name" value="ACP-like_sf"/>
</dbReference>
<dbReference type="PANTHER" id="PTHR45527">
    <property type="entry name" value="NONRIBOSOMAL PEPTIDE SYNTHETASE"/>
    <property type="match status" value="1"/>
</dbReference>
<keyword evidence="3" id="KW-1185">Reference proteome</keyword>
<dbReference type="GO" id="GO:0043041">
    <property type="term" value="P:amino acid activation for nonribosomal peptide biosynthetic process"/>
    <property type="evidence" value="ECO:0007669"/>
    <property type="project" value="TreeGrafter"/>
</dbReference>
<dbReference type="GO" id="GO:0005737">
    <property type="term" value="C:cytoplasm"/>
    <property type="evidence" value="ECO:0007669"/>
    <property type="project" value="TreeGrafter"/>
</dbReference>
<dbReference type="AlphaFoldDB" id="A0A833JCK1"/>
<proteinExistence type="predicted"/>
<dbReference type="GO" id="GO:0031177">
    <property type="term" value="F:phosphopantetheine binding"/>
    <property type="evidence" value="ECO:0007669"/>
    <property type="project" value="TreeGrafter"/>
</dbReference>
<dbReference type="EMBL" id="WFLN01000006">
    <property type="protein sequence ID" value="KAB8030778.1"/>
    <property type="molecule type" value="Genomic_DNA"/>
</dbReference>
<dbReference type="InterPro" id="IPR000873">
    <property type="entry name" value="AMP-dep_synth/lig_dom"/>
</dbReference>
<protein>
    <submittedName>
        <fullName evidence="2">AMP-binding protein</fullName>
    </submittedName>
</protein>
<dbReference type="Pfam" id="PF00550">
    <property type="entry name" value="PP-binding"/>
    <property type="match status" value="1"/>
</dbReference>
<accession>A0A833JCK1</accession>
<dbReference type="Gene3D" id="3.40.50.1820">
    <property type="entry name" value="alpha/beta hydrolase"/>
    <property type="match status" value="1"/>
</dbReference>
<dbReference type="Gene3D" id="1.10.1200.10">
    <property type="entry name" value="ACP-like"/>
    <property type="match status" value="1"/>
</dbReference>
<gene>
    <name evidence="2" type="ORF">GCL57_07335</name>
</gene>
<feature type="domain" description="Carrier" evidence="1">
    <location>
        <begin position="543"/>
        <end position="618"/>
    </location>
</feature>
<dbReference type="PROSITE" id="PS00455">
    <property type="entry name" value="AMP_BINDING"/>
    <property type="match status" value="1"/>
</dbReference>
<evidence type="ECO:0000313" key="3">
    <source>
        <dbReference type="Proteomes" id="UP000442694"/>
    </source>
</evidence>
<dbReference type="PROSITE" id="PS50075">
    <property type="entry name" value="CARRIER"/>
    <property type="match status" value="1"/>
</dbReference>
<dbReference type="InterPro" id="IPR029058">
    <property type="entry name" value="AB_hydrolase_fold"/>
</dbReference>